<dbReference type="PROSITE" id="PS50056">
    <property type="entry name" value="TYR_PHOSPHATASE_2"/>
    <property type="match status" value="1"/>
</dbReference>
<keyword evidence="7 14" id="KW-0547">Nucleotide-binding</keyword>
<feature type="binding site" evidence="17">
    <location>
        <position position="232"/>
    </location>
    <ligand>
        <name>substrate</name>
    </ligand>
</feature>
<evidence type="ECO:0000256" key="8">
    <source>
        <dbReference type="ARBA" id="ARBA00022801"/>
    </source>
</evidence>
<keyword evidence="12" id="KW-0458">Lysosome</keyword>
<keyword evidence="15" id="KW-0479">Metal-binding</keyword>
<evidence type="ECO:0000256" key="1">
    <source>
        <dbReference type="ARBA" id="ARBA00004414"/>
    </source>
</evidence>
<dbReference type="GO" id="GO:0005886">
    <property type="term" value="C:plasma membrane"/>
    <property type="evidence" value="ECO:0007669"/>
    <property type="project" value="TreeGrafter"/>
</dbReference>
<evidence type="ECO:0000313" key="20">
    <source>
        <dbReference type="EMBL" id="KAF0036061.1"/>
    </source>
</evidence>
<evidence type="ECO:0000259" key="19">
    <source>
        <dbReference type="PROSITE" id="PS50056"/>
    </source>
</evidence>
<dbReference type="InterPro" id="IPR029021">
    <property type="entry name" value="Prot-tyrosine_phosphatase-like"/>
</dbReference>
<dbReference type="FunFam" id="3.40.50.300:FF:000247">
    <property type="entry name" value="ADP-ribosylation factor-like GTPase 8A"/>
    <property type="match status" value="1"/>
</dbReference>
<evidence type="ECO:0000256" key="3">
    <source>
        <dbReference type="ARBA" id="ARBA00010290"/>
    </source>
</evidence>
<dbReference type="SUPFAM" id="SSF52799">
    <property type="entry name" value="(Phosphotyrosine protein) phosphatases II"/>
    <property type="match status" value="1"/>
</dbReference>
<dbReference type="GO" id="GO:0046872">
    <property type="term" value="F:metal ion binding"/>
    <property type="evidence" value="ECO:0007669"/>
    <property type="project" value="UniProtKB-KW"/>
</dbReference>
<dbReference type="InterPro" id="IPR005225">
    <property type="entry name" value="Small_GTP-bd"/>
</dbReference>
<proteinExistence type="inferred from homology"/>
<protein>
    <recommendedName>
        <fullName evidence="4">protein-tyrosine-phosphatase</fullName>
        <ecNumber evidence="4">3.1.3.48</ecNumber>
    </recommendedName>
</protein>
<feature type="binding site" evidence="17">
    <location>
        <position position="324"/>
    </location>
    <ligand>
        <name>substrate</name>
    </ligand>
</feature>
<reference evidence="20 21" key="1">
    <citation type="submission" date="2019-06" db="EMBL/GenBank/DDBJ databases">
        <title>Draft genomes of female and male turbot (Scophthalmus maximus).</title>
        <authorList>
            <person name="Xu H."/>
            <person name="Xu X.-W."/>
            <person name="Shao C."/>
            <person name="Chen S."/>
        </authorList>
    </citation>
    <scope>NUCLEOTIDE SEQUENCE [LARGE SCALE GENOMIC DNA]</scope>
    <source>
        <strain evidence="20">Ysfricsl-2016a</strain>
        <tissue evidence="20">Blood</tissue>
    </source>
</reference>
<evidence type="ECO:0000256" key="2">
    <source>
        <dbReference type="ARBA" id="ARBA00004656"/>
    </source>
</evidence>
<dbReference type="GO" id="GO:0005829">
    <property type="term" value="C:cytosol"/>
    <property type="evidence" value="ECO:0007669"/>
    <property type="project" value="TreeGrafter"/>
</dbReference>
<gene>
    <name evidence="20" type="ORF">F2P81_011373</name>
</gene>
<feature type="binding site" evidence="14">
    <location>
        <begin position="482"/>
        <end position="485"/>
    </location>
    <ligand>
        <name>GTP</name>
        <dbReference type="ChEBI" id="CHEBI:37565"/>
    </ligand>
</feature>
<dbReference type="SMART" id="SM00194">
    <property type="entry name" value="PTPc"/>
    <property type="match status" value="1"/>
</dbReference>
<keyword evidence="11" id="KW-0472">Membrane</keyword>
<name>A0A6A4SYH8_SCOMX</name>
<dbReference type="PANTHER" id="PTHR46198">
    <property type="entry name" value="PROTEIN-TYROSINE-PHOSPHATASE"/>
    <property type="match status" value="1"/>
</dbReference>
<feature type="binding site" evidence="15">
    <location>
        <position position="404"/>
    </location>
    <ligand>
        <name>Mg(2+)</name>
        <dbReference type="ChEBI" id="CHEBI:18420"/>
    </ligand>
</feature>
<keyword evidence="15" id="KW-0460">Magnesium</keyword>
<dbReference type="GO" id="GO:0005525">
    <property type="term" value="F:GTP binding"/>
    <property type="evidence" value="ECO:0007669"/>
    <property type="project" value="UniProtKB-KW"/>
</dbReference>
<evidence type="ECO:0000256" key="14">
    <source>
        <dbReference type="PIRSR" id="PIRSR606689-1"/>
    </source>
</evidence>
<dbReference type="PRINTS" id="PR00700">
    <property type="entry name" value="PRTYPHPHTASE"/>
</dbReference>
<evidence type="ECO:0000256" key="16">
    <source>
        <dbReference type="PIRSR" id="PIRSR608356-50"/>
    </source>
</evidence>
<dbReference type="InterPro" id="IPR003595">
    <property type="entry name" value="Tyr_Pase_cat"/>
</dbReference>
<dbReference type="SMART" id="SM00178">
    <property type="entry name" value="SAR"/>
    <property type="match status" value="1"/>
</dbReference>
<dbReference type="InterPro" id="IPR000242">
    <property type="entry name" value="PTP_cat"/>
</dbReference>
<evidence type="ECO:0000256" key="7">
    <source>
        <dbReference type="ARBA" id="ARBA00022741"/>
    </source>
</evidence>
<feature type="domain" description="Tyrosine-protein phosphatase" evidence="18">
    <location>
        <begin position="70"/>
        <end position="339"/>
    </location>
</feature>
<feature type="binding site" evidence="17">
    <location>
        <begin position="280"/>
        <end position="286"/>
    </location>
    <ligand>
        <name>substrate</name>
    </ligand>
</feature>
<dbReference type="Proteomes" id="UP000438429">
    <property type="component" value="Unassembled WGS sequence"/>
</dbReference>
<dbReference type="InterPro" id="IPR016130">
    <property type="entry name" value="Tyr_Pase_AS"/>
</dbReference>
<evidence type="ECO:0000256" key="11">
    <source>
        <dbReference type="ARBA" id="ARBA00023136"/>
    </source>
</evidence>
<evidence type="ECO:0000313" key="21">
    <source>
        <dbReference type="Proteomes" id="UP000438429"/>
    </source>
</evidence>
<feature type="binding site" evidence="14">
    <location>
        <position position="426"/>
    </location>
    <ligand>
        <name>GTP</name>
        <dbReference type="ChEBI" id="CHEBI:37565"/>
    </ligand>
</feature>
<dbReference type="GO" id="GO:0051301">
    <property type="term" value="P:cell division"/>
    <property type="evidence" value="ECO:0007669"/>
    <property type="project" value="UniProtKB-KW"/>
</dbReference>
<evidence type="ECO:0000256" key="17">
    <source>
        <dbReference type="PIRSR" id="PIRSR608356-51"/>
    </source>
</evidence>
<keyword evidence="10 14" id="KW-0342">GTP-binding</keyword>
<dbReference type="InterPro" id="IPR044154">
    <property type="entry name" value="Arl8a/8b"/>
</dbReference>
<dbReference type="InterPro" id="IPR008356">
    <property type="entry name" value="Tyr_Pase_KIM-con"/>
</dbReference>
<dbReference type="PROSITE" id="PS50055">
    <property type="entry name" value="TYR_PHOSPHATASE_PTP"/>
    <property type="match status" value="1"/>
</dbReference>
<comment type="subcellular location">
    <subcellularLocation>
        <location evidence="1">Late endosome membrane</location>
    </subcellularLocation>
    <subcellularLocation>
        <location evidence="2">Lysosome membrane</location>
    </subcellularLocation>
</comment>
<dbReference type="PROSITE" id="PS51417">
    <property type="entry name" value="ARF"/>
    <property type="match status" value="1"/>
</dbReference>
<dbReference type="NCBIfam" id="TIGR00231">
    <property type="entry name" value="small_GTP"/>
    <property type="match status" value="1"/>
</dbReference>
<evidence type="ECO:0000259" key="18">
    <source>
        <dbReference type="PROSITE" id="PS50055"/>
    </source>
</evidence>
<evidence type="ECO:0000256" key="9">
    <source>
        <dbReference type="ARBA" id="ARBA00022912"/>
    </source>
</evidence>
<feature type="active site" description="Phosphocysteine intermediate" evidence="16">
    <location>
        <position position="280"/>
    </location>
</feature>
<dbReference type="GO" id="GO:0005765">
    <property type="term" value="C:lysosomal membrane"/>
    <property type="evidence" value="ECO:0007669"/>
    <property type="project" value="UniProtKB-SubCell"/>
</dbReference>
<dbReference type="EMBL" id="VEVO01000010">
    <property type="protein sequence ID" value="KAF0036061.1"/>
    <property type="molecule type" value="Genomic_DNA"/>
</dbReference>
<dbReference type="SMART" id="SM00175">
    <property type="entry name" value="RAB"/>
    <property type="match status" value="1"/>
</dbReference>
<evidence type="ECO:0000256" key="12">
    <source>
        <dbReference type="ARBA" id="ARBA00023228"/>
    </source>
</evidence>
<dbReference type="Pfam" id="PF00025">
    <property type="entry name" value="Arf"/>
    <property type="match status" value="1"/>
</dbReference>
<dbReference type="Gene3D" id="3.40.50.300">
    <property type="entry name" value="P-loop containing nucleotide triphosphate hydrolases"/>
    <property type="match status" value="1"/>
</dbReference>
<organism evidence="20 21">
    <name type="scientific">Scophthalmus maximus</name>
    <name type="common">Turbot</name>
    <name type="synonym">Psetta maxima</name>
    <dbReference type="NCBI Taxonomy" id="52904"/>
    <lineage>
        <taxon>Eukaryota</taxon>
        <taxon>Metazoa</taxon>
        <taxon>Chordata</taxon>
        <taxon>Craniata</taxon>
        <taxon>Vertebrata</taxon>
        <taxon>Euteleostomi</taxon>
        <taxon>Actinopterygii</taxon>
        <taxon>Neopterygii</taxon>
        <taxon>Teleostei</taxon>
        <taxon>Neoteleostei</taxon>
        <taxon>Acanthomorphata</taxon>
        <taxon>Carangaria</taxon>
        <taxon>Pleuronectiformes</taxon>
        <taxon>Pleuronectoidei</taxon>
        <taxon>Scophthalmidae</taxon>
        <taxon>Scophthalmus</taxon>
    </lineage>
</organism>
<keyword evidence="5" id="KW-0597">Phosphoprotein</keyword>
<accession>A0A6A4SYH8</accession>
<dbReference type="GO" id="GO:0019901">
    <property type="term" value="F:protein kinase binding"/>
    <property type="evidence" value="ECO:0007669"/>
    <property type="project" value="TreeGrafter"/>
</dbReference>
<dbReference type="Pfam" id="PF00102">
    <property type="entry name" value="Y_phosphatase"/>
    <property type="match status" value="1"/>
</dbReference>
<dbReference type="GO" id="GO:0004725">
    <property type="term" value="F:protein tyrosine phosphatase activity"/>
    <property type="evidence" value="ECO:0007669"/>
    <property type="project" value="UniProtKB-EC"/>
</dbReference>
<dbReference type="PROSITE" id="PS51422">
    <property type="entry name" value="SAR1"/>
    <property type="match status" value="1"/>
</dbReference>
<dbReference type="CDD" id="cd04159">
    <property type="entry name" value="Arl10_like"/>
    <property type="match status" value="1"/>
</dbReference>
<evidence type="ECO:0000256" key="6">
    <source>
        <dbReference type="ARBA" id="ARBA00022618"/>
    </source>
</evidence>
<keyword evidence="9" id="KW-0904">Protein phosphatase</keyword>
<feature type="binding site" evidence="15">
    <location>
        <position position="386"/>
    </location>
    <ligand>
        <name>Mg(2+)</name>
        <dbReference type="ChEBI" id="CHEBI:18420"/>
    </ligand>
</feature>
<keyword evidence="13" id="KW-0131">Cell cycle</keyword>
<dbReference type="GO" id="GO:0007165">
    <property type="term" value="P:signal transduction"/>
    <property type="evidence" value="ECO:0007669"/>
    <property type="project" value="TreeGrafter"/>
</dbReference>
<feature type="domain" description="Tyrosine specific protein phosphatases" evidence="19">
    <location>
        <begin position="243"/>
        <end position="330"/>
    </location>
</feature>
<evidence type="ECO:0000256" key="10">
    <source>
        <dbReference type="ARBA" id="ARBA00023134"/>
    </source>
</evidence>
<keyword evidence="6" id="KW-0132">Cell division</keyword>
<dbReference type="PRINTS" id="PR01778">
    <property type="entry name" value="KIMPTPASE"/>
</dbReference>
<dbReference type="InterPro" id="IPR000387">
    <property type="entry name" value="Tyr_Pase_dom"/>
</dbReference>
<dbReference type="Gene3D" id="3.90.190.10">
    <property type="entry name" value="Protein tyrosine phosphatase superfamily"/>
    <property type="match status" value="1"/>
</dbReference>
<evidence type="ECO:0000256" key="15">
    <source>
        <dbReference type="PIRSR" id="PIRSR606689-2"/>
    </source>
</evidence>
<evidence type="ECO:0000256" key="13">
    <source>
        <dbReference type="ARBA" id="ARBA00023306"/>
    </source>
</evidence>
<dbReference type="PANTHER" id="PTHR46198:SF3">
    <property type="entry name" value="PROTEIN-TYROSINE-PHOSPHATASE"/>
    <property type="match status" value="1"/>
</dbReference>
<dbReference type="PROSITE" id="PS00383">
    <property type="entry name" value="TYR_PHOSPHATASE_1"/>
    <property type="match status" value="1"/>
</dbReference>
<dbReference type="GO" id="GO:0031902">
    <property type="term" value="C:late endosome membrane"/>
    <property type="evidence" value="ECO:0007669"/>
    <property type="project" value="UniProtKB-SubCell"/>
</dbReference>
<dbReference type="GO" id="GO:0030054">
    <property type="term" value="C:cell junction"/>
    <property type="evidence" value="ECO:0007669"/>
    <property type="project" value="TreeGrafter"/>
</dbReference>
<evidence type="ECO:0000256" key="5">
    <source>
        <dbReference type="ARBA" id="ARBA00022553"/>
    </source>
</evidence>
<dbReference type="FunFam" id="3.90.190.10:FF:000020">
    <property type="entry name" value="Tyrosine-protein phosphatase non-receptor type 5"/>
    <property type="match status" value="1"/>
</dbReference>
<dbReference type="GO" id="GO:0003924">
    <property type="term" value="F:GTPase activity"/>
    <property type="evidence" value="ECO:0007669"/>
    <property type="project" value="InterPro"/>
</dbReference>
<dbReference type="SMART" id="SM00404">
    <property type="entry name" value="PTPc_motif"/>
    <property type="match status" value="1"/>
</dbReference>
<dbReference type="PROSITE" id="PS51419">
    <property type="entry name" value="RAB"/>
    <property type="match status" value="1"/>
</dbReference>
<comment type="caution">
    <text evidence="20">The sequence shown here is derived from an EMBL/GenBank/DDBJ whole genome shotgun (WGS) entry which is preliminary data.</text>
</comment>
<dbReference type="SMART" id="SM00177">
    <property type="entry name" value="ARF"/>
    <property type="match status" value="1"/>
</dbReference>
<comment type="similarity">
    <text evidence="3">Belongs to the small GTPase superfamily. Arf family.</text>
</comment>
<dbReference type="InterPro" id="IPR006689">
    <property type="entry name" value="Small_GTPase_ARF/SAR"/>
</dbReference>
<sequence>MTTPPRKASVRLQERRGSNLSLLLDVSRLGAEPVCSVSTPKEVWLQLLHTSSRPLTHTLLRRAAEDTNSLNVEYQKIPPNFVSAAELDVPGHTMKDRYKTILPNPESRVILRSPEDEAGPDRYINANFVRGYKGAQRAYIATQGPMVHTVGDFWDMVWQEGSSIIVMVTRLKENNERDEEEEEEDETSRFGRFVLRVRDSREKGGFTVTDMEIRLSSERRPVRHYWFTSWPDHHIPQCTTPLLRLVEEVETYSRSLLPPGSQPSTDPCPGRGPGPIVVHCSAGIGRTGCFIASSIGCQQLRETGQVDVLETVCQLRLDRGGMIQTTEQYQFLYSTLAQYSSQQQHDQRQTTKMIALINKLLDWFKALFWKEEMELTLVGLQYSGKTTFVNVIASGQFSEDMIPTVGFNMRKITKGNVIIKLWDIGGQPRFRSMWERYCRGVSAIVYMVDAADPEKIEASKNELHNLLDKPQLQGIPVLVLGNKRDLTGALDEKELIERINDLCPTVRVQTEPVRDVMKNVLRSSDLVESSPERRQLLINNIISHKTKIQSQPAAS</sequence>
<evidence type="ECO:0000256" key="4">
    <source>
        <dbReference type="ARBA" id="ARBA00013064"/>
    </source>
</evidence>
<dbReference type="SUPFAM" id="SSF52540">
    <property type="entry name" value="P-loop containing nucleoside triphosphate hydrolases"/>
    <property type="match status" value="1"/>
</dbReference>
<dbReference type="InterPro" id="IPR027417">
    <property type="entry name" value="P-loop_NTPase"/>
</dbReference>
<dbReference type="AlphaFoldDB" id="A0A6A4SYH8"/>
<dbReference type="EC" id="3.1.3.48" evidence="4"/>
<keyword evidence="8" id="KW-0378">Hydrolase</keyword>
<dbReference type="GO" id="GO:0015031">
    <property type="term" value="P:protein transport"/>
    <property type="evidence" value="ECO:0007669"/>
    <property type="project" value="InterPro"/>
</dbReference>
<feature type="binding site" evidence="14">
    <location>
        <begin position="379"/>
        <end position="386"/>
    </location>
    <ligand>
        <name>GTP</name>
        <dbReference type="ChEBI" id="CHEBI:37565"/>
    </ligand>
</feature>